<protein>
    <submittedName>
        <fullName evidence="2">Uncharacterized protein</fullName>
    </submittedName>
</protein>
<evidence type="ECO:0000256" key="1">
    <source>
        <dbReference type="SAM" id="MobiDB-lite"/>
    </source>
</evidence>
<dbReference type="AlphaFoldDB" id="A0A1B6P8Q3"/>
<dbReference type="Proteomes" id="UP000000768">
    <property type="component" value="Chromosome 9"/>
</dbReference>
<gene>
    <name evidence="2" type="ORF">SORBI_3009G128000</name>
</gene>
<name>A0A1B6P8Q3_SORBI</name>
<evidence type="ECO:0000313" key="2">
    <source>
        <dbReference type="EMBL" id="KXG21931.1"/>
    </source>
</evidence>
<organism evidence="2 3">
    <name type="scientific">Sorghum bicolor</name>
    <name type="common">Sorghum</name>
    <name type="synonym">Sorghum vulgare</name>
    <dbReference type="NCBI Taxonomy" id="4558"/>
    <lineage>
        <taxon>Eukaryota</taxon>
        <taxon>Viridiplantae</taxon>
        <taxon>Streptophyta</taxon>
        <taxon>Embryophyta</taxon>
        <taxon>Tracheophyta</taxon>
        <taxon>Spermatophyta</taxon>
        <taxon>Magnoliopsida</taxon>
        <taxon>Liliopsida</taxon>
        <taxon>Poales</taxon>
        <taxon>Poaceae</taxon>
        <taxon>PACMAD clade</taxon>
        <taxon>Panicoideae</taxon>
        <taxon>Andropogonodae</taxon>
        <taxon>Andropogoneae</taxon>
        <taxon>Sorghinae</taxon>
        <taxon>Sorghum</taxon>
    </lineage>
</organism>
<evidence type="ECO:0000313" key="3">
    <source>
        <dbReference type="Proteomes" id="UP000000768"/>
    </source>
</evidence>
<dbReference type="ExpressionAtlas" id="A0A1B6P8Q3">
    <property type="expression patterns" value="baseline"/>
</dbReference>
<feature type="compositionally biased region" description="Gly residues" evidence="1">
    <location>
        <begin position="24"/>
        <end position="33"/>
    </location>
</feature>
<reference evidence="3" key="2">
    <citation type="journal article" date="2018" name="Plant J.">
        <title>The Sorghum bicolor reference genome: improved assembly, gene annotations, a transcriptome atlas, and signatures of genome organization.</title>
        <authorList>
            <person name="McCormick R.F."/>
            <person name="Truong S.K."/>
            <person name="Sreedasyam A."/>
            <person name="Jenkins J."/>
            <person name="Shu S."/>
            <person name="Sims D."/>
            <person name="Kennedy M."/>
            <person name="Amirebrahimi M."/>
            <person name="Weers B.D."/>
            <person name="McKinley B."/>
            <person name="Mattison A."/>
            <person name="Morishige D.T."/>
            <person name="Grimwood J."/>
            <person name="Schmutz J."/>
            <person name="Mullet J.E."/>
        </authorList>
    </citation>
    <scope>NUCLEOTIDE SEQUENCE [LARGE SCALE GENOMIC DNA]</scope>
    <source>
        <strain evidence="3">cv. BTx623</strain>
    </source>
</reference>
<feature type="region of interest" description="Disordered" evidence="1">
    <location>
        <begin position="20"/>
        <end position="87"/>
    </location>
</feature>
<reference evidence="2 3" key="1">
    <citation type="journal article" date="2009" name="Nature">
        <title>The Sorghum bicolor genome and the diversification of grasses.</title>
        <authorList>
            <person name="Paterson A.H."/>
            <person name="Bowers J.E."/>
            <person name="Bruggmann R."/>
            <person name="Dubchak I."/>
            <person name="Grimwood J."/>
            <person name="Gundlach H."/>
            <person name="Haberer G."/>
            <person name="Hellsten U."/>
            <person name="Mitros T."/>
            <person name="Poliakov A."/>
            <person name="Schmutz J."/>
            <person name="Spannagl M."/>
            <person name="Tang H."/>
            <person name="Wang X."/>
            <person name="Wicker T."/>
            <person name="Bharti A.K."/>
            <person name="Chapman J."/>
            <person name="Feltus F.A."/>
            <person name="Gowik U."/>
            <person name="Grigoriev I.V."/>
            <person name="Lyons E."/>
            <person name="Maher C.A."/>
            <person name="Martis M."/>
            <person name="Narechania A."/>
            <person name="Otillar R.P."/>
            <person name="Penning B.W."/>
            <person name="Salamov A.A."/>
            <person name="Wang Y."/>
            <person name="Zhang L."/>
            <person name="Carpita N.C."/>
            <person name="Freeling M."/>
            <person name="Gingle A.R."/>
            <person name="Hash C.T."/>
            <person name="Keller B."/>
            <person name="Klein P."/>
            <person name="Kresovich S."/>
            <person name="McCann M.C."/>
            <person name="Ming R."/>
            <person name="Peterson D.G."/>
            <person name="Mehboob-ur-Rahman"/>
            <person name="Ware D."/>
            <person name="Westhoff P."/>
            <person name="Mayer K.F."/>
            <person name="Messing J."/>
            <person name="Rokhsar D.S."/>
        </authorList>
    </citation>
    <scope>NUCLEOTIDE SEQUENCE [LARGE SCALE GENOMIC DNA]</scope>
    <source>
        <strain evidence="3">cv. BTx623</strain>
    </source>
</reference>
<feature type="compositionally biased region" description="Basic and acidic residues" evidence="1">
    <location>
        <begin position="35"/>
        <end position="44"/>
    </location>
</feature>
<accession>A0A1B6P8Q3</accession>
<dbReference type="EMBL" id="CM000768">
    <property type="protein sequence ID" value="KXG21931.1"/>
    <property type="molecule type" value="Genomic_DNA"/>
</dbReference>
<dbReference type="Gramene" id="KXG21931">
    <property type="protein sequence ID" value="KXG21931"/>
    <property type="gene ID" value="SORBI_3009G128000"/>
</dbReference>
<sequence>MLAVVAWHGHGRLRRQFVLLRPSDGGGGGGGRNSTGKEVHEEVRGQGGDGDGFLSLVNSSSGGYGAPPPHQISVTRQPPASAPAPAALAPAASPVTLQVRLGGGLKTRMDSLLWHWRCFHFTNERLLHI</sequence>
<proteinExistence type="predicted"/>
<keyword evidence="3" id="KW-1185">Reference proteome</keyword>